<dbReference type="RefSeq" id="WP_191004699.1">
    <property type="nucleotide sequence ID" value="NZ_JACXAD010000007.1"/>
</dbReference>
<dbReference type="EMBL" id="JACXAD010000007">
    <property type="protein sequence ID" value="MBD2767885.1"/>
    <property type="molecule type" value="Genomic_DNA"/>
</dbReference>
<gene>
    <name evidence="1" type="ORF">IC235_08260</name>
</gene>
<name>A0A927BBT6_9BACT</name>
<comment type="caution">
    <text evidence="1">The sequence shown here is derived from an EMBL/GenBank/DDBJ whole genome shotgun (WGS) entry which is preliminary data.</text>
</comment>
<accession>A0A927BBT6</accession>
<reference evidence="1" key="1">
    <citation type="submission" date="2020-09" db="EMBL/GenBank/DDBJ databases">
        <authorList>
            <person name="Kim M.K."/>
        </authorList>
    </citation>
    <scope>NUCLEOTIDE SEQUENCE</scope>
    <source>
        <strain evidence="1">BT664</strain>
    </source>
</reference>
<evidence type="ECO:0000313" key="2">
    <source>
        <dbReference type="Proteomes" id="UP000612233"/>
    </source>
</evidence>
<proteinExistence type="predicted"/>
<dbReference type="AlphaFoldDB" id="A0A927BBT6"/>
<protein>
    <submittedName>
        <fullName evidence="1">Uncharacterized protein</fullName>
    </submittedName>
</protein>
<keyword evidence="2" id="KW-1185">Reference proteome</keyword>
<dbReference type="Proteomes" id="UP000612233">
    <property type="component" value="Unassembled WGS sequence"/>
</dbReference>
<sequence>MQNVDNPLNPGSLEVSHSADCYEETEQVVIFELVVPRAAKVPAPHQHVEVAKWLIQATSVTSTVPGEVLTQLRVNNTALGSAWCMTATLAPPQGAHQLPLY</sequence>
<organism evidence="1 2">
    <name type="scientific">Hymenobacter montanus</name>
    <dbReference type="NCBI Taxonomy" id="2771359"/>
    <lineage>
        <taxon>Bacteria</taxon>
        <taxon>Pseudomonadati</taxon>
        <taxon>Bacteroidota</taxon>
        <taxon>Cytophagia</taxon>
        <taxon>Cytophagales</taxon>
        <taxon>Hymenobacteraceae</taxon>
        <taxon>Hymenobacter</taxon>
    </lineage>
</organism>
<evidence type="ECO:0000313" key="1">
    <source>
        <dbReference type="EMBL" id="MBD2767885.1"/>
    </source>
</evidence>